<feature type="region of interest" description="Disordered" evidence="1">
    <location>
        <begin position="250"/>
        <end position="273"/>
    </location>
</feature>
<organism evidence="2 3">
    <name type="scientific">Kwoniella mangroviensis CBS 10435</name>
    <dbReference type="NCBI Taxonomy" id="1331196"/>
    <lineage>
        <taxon>Eukaryota</taxon>
        <taxon>Fungi</taxon>
        <taxon>Dikarya</taxon>
        <taxon>Basidiomycota</taxon>
        <taxon>Agaricomycotina</taxon>
        <taxon>Tremellomycetes</taxon>
        <taxon>Tremellales</taxon>
        <taxon>Cryptococcaceae</taxon>
        <taxon>Kwoniella</taxon>
    </lineage>
</organism>
<evidence type="ECO:0000256" key="1">
    <source>
        <dbReference type="SAM" id="MobiDB-lite"/>
    </source>
</evidence>
<evidence type="ECO:0000313" key="3">
    <source>
        <dbReference type="Proteomes" id="UP000092583"/>
    </source>
</evidence>
<protein>
    <recommendedName>
        <fullName evidence="4">DUF676 domain-containing protein</fullName>
    </recommendedName>
</protein>
<reference evidence="2 3" key="1">
    <citation type="submission" date="2013-07" db="EMBL/GenBank/DDBJ databases">
        <title>The Genome Sequence of Kwoniella mangroviensis CBS10435.</title>
        <authorList>
            <consortium name="The Broad Institute Genome Sequencing Platform"/>
            <person name="Cuomo C."/>
            <person name="Litvintseva A."/>
            <person name="Chen Y."/>
            <person name="Heitman J."/>
            <person name="Sun S."/>
            <person name="Springer D."/>
            <person name="Dromer F."/>
            <person name="Young S.K."/>
            <person name="Zeng Q."/>
            <person name="Gargeya S."/>
            <person name="Fitzgerald M."/>
            <person name="Abouelleil A."/>
            <person name="Alvarado L."/>
            <person name="Berlin A.M."/>
            <person name="Chapman S.B."/>
            <person name="Dewar J."/>
            <person name="Goldberg J."/>
            <person name="Griggs A."/>
            <person name="Gujja S."/>
            <person name="Hansen M."/>
            <person name="Howarth C."/>
            <person name="Imamovic A."/>
            <person name="Larimer J."/>
            <person name="McCowan C."/>
            <person name="Murphy C."/>
            <person name="Pearson M."/>
            <person name="Priest M."/>
            <person name="Roberts A."/>
            <person name="Saif S."/>
            <person name="Shea T."/>
            <person name="Sykes S."/>
            <person name="Wortman J."/>
            <person name="Nusbaum C."/>
            <person name="Birren B."/>
        </authorList>
    </citation>
    <scope>NUCLEOTIDE SEQUENCE [LARGE SCALE GENOMIC DNA]</scope>
    <source>
        <strain evidence="2 3">CBS 10435</strain>
    </source>
</reference>
<dbReference type="PANTHER" id="PTHR42044">
    <property type="entry name" value="DUF676 DOMAIN-CONTAINING PROTEIN-RELATED"/>
    <property type="match status" value="1"/>
</dbReference>
<evidence type="ECO:0008006" key="4">
    <source>
        <dbReference type="Google" id="ProtNLM"/>
    </source>
</evidence>
<gene>
    <name evidence="2" type="ORF">L486_01783</name>
</gene>
<dbReference type="AlphaFoldDB" id="A0A1B9J2V1"/>
<keyword evidence="3" id="KW-1185">Reference proteome</keyword>
<dbReference type="PANTHER" id="PTHR42044:SF2">
    <property type="entry name" value="DUF676 DOMAIN-CONTAINING PROTEIN"/>
    <property type="match status" value="1"/>
</dbReference>
<accession>A0A1B9J2V1</accession>
<proteinExistence type="predicted"/>
<sequence>MMMIDVFELVIGWCSDGRQIEGEGLSGNDDEIILFINGIGTPRESVTMMMTELKRILQHPTIGLHNRSYGVFTDLLFCLIQRDLKLDTIMVRETYKFICGRLMKDEVKKIMVISHSQGQIISQIVATQLLSTFSNAILQKVSWYSFGGAANSFPVPFTGNGRIWGDVEYFVNDGDLIGKLGVLSAIPKEKLKLIEHADQVPKLLGNHCGRISIRQNTPGHLLLSHYLAPEKSILDEYQVKQHSGLVKYINRHQTTSQESTTGNVDRKGKRKAD</sequence>
<dbReference type="STRING" id="1331196.A0A1B9J2V1"/>
<name>A0A1B9J2V1_9TREE</name>
<dbReference type="Proteomes" id="UP000092583">
    <property type="component" value="Unassembled WGS sequence"/>
</dbReference>
<reference evidence="3" key="2">
    <citation type="submission" date="2013-12" db="EMBL/GenBank/DDBJ databases">
        <title>Evolution of pathogenesis and genome organization in the Tremellales.</title>
        <authorList>
            <person name="Cuomo C."/>
            <person name="Litvintseva A."/>
            <person name="Heitman J."/>
            <person name="Chen Y."/>
            <person name="Sun S."/>
            <person name="Springer D."/>
            <person name="Dromer F."/>
            <person name="Young S."/>
            <person name="Zeng Q."/>
            <person name="Chapman S."/>
            <person name="Gujja S."/>
            <person name="Saif S."/>
            <person name="Birren B."/>
        </authorList>
    </citation>
    <scope>NUCLEOTIDE SEQUENCE [LARGE SCALE GENOMIC DNA]</scope>
    <source>
        <strain evidence="3">CBS 10435</strain>
    </source>
</reference>
<evidence type="ECO:0000313" key="2">
    <source>
        <dbReference type="EMBL" id="OCF62116.1"/>
    </source>
</evidence>
<dbReference type="OrthoDB" id="202545at2759"/>
<dbReference type="EMBL" id="KI669459">
    <property type="protein sequence ID" value="OCF62116.1"/>
    <property type="molecule type" value="Genomic_DNA"/>
</dbReference>
<feature type="compositionally biased region" description="Polar residues" evidence="1">
    <location>
        <begin position="251"/>
        <end position="263"/>
    </location>
</feature>